<gene>
    <name evidence="2" type="ORF">M6B38_136805</name>
</gene>
<evidence type="ECO:0000313" key="2">
    <source>
        <dbReference type="EMBL" id="KAJ6814489.1"/>
    </source>
</evidence>
<dbReference type="InterPro" id="IPR032675">
    <property type="entry name" value="LRR_dom_sf"/>
</dbReference>
<dbReference type="Pfam" id="PF13516">
    <property type="entry name" value="LRR_6"/>
    <property type="match status" value="2"/>
</dbReference>
<dbReference type="EMBL" id="JANAVB010029620">
    <property type="protein sequence ID" value="KAJ6814489.1"/>
    <property type="molecule type" value="Genomic_DNA"/>
</dbReference>
<organism evidence="2 3">
    <name type="scientific">Iris pallida</name>
    <name type="common">Sweet iris</name>
    <dbReference type="NCBI Taxonomy" id="29817"/>
    <lineage>
        <taxon>Eukaryota</taxon>
        <taxon>Viridiplantae</taxon>
        <taxon>Streptophyta</taxon>
        <taxon>Embryophyta</taxon>
        <taxon>Tracheophyta</taxon>
        <taxon>Spermatophyta</taxon>
        <taxon>Magnoliopsida</taxon>
        <taxon>Liliopsida</taxon>
        <taxon>Asparagales</taxon>
        <taxon>Iridaceae</taxon>
        <taxon>Iridoideae</taxon>
        <taxon>Irideae</taxon>
        <taxon>Iris</taxon>
    </lineage>
</organism>
<keyword evidence="3" id="KW-1185">Reference proteome</keyword>
<sequence length="624" mass="70138">MMDEEKEEQLKNGGERRRRSSLVDECIEAASRSRESVERWRLQRRTLERLPSHLADSLFRRLLHRRLLYPSLLEVFQHSVEEVDLKGKGNVDAEWMAYLGAFRNLRILNIADCRSVNSSALWPVTGLNSLKELDMSRCLKITDAGIKHLLSIPTLEKLFVSETGLTADGVMLLSSLRNLRVLDLGGIPVNDKALSKLQVLTRLEHLDLWGCDVSNEGADVLKMFPTLSFLNIAWTNVTKLPNLPSITCLNMSNCTIHSFFSREGRTDYHLSKLLIAGANFTDADEAFTNVVTSYMAFLDMSGSSIGNFHFLVNMKRLEHLDLGSTRITDSLIEHVSNVGEGLRYLNLSSTKITNEAICILTGHLVNIEILSLSHTAIDDASLPYIGMMASLRKINLSHTKIKGFLSLEGDSLNETWSLSELQNLSLLENLNLEETLVRDEALYPLAFFKELKCLYLKSAFLSDISLRALSSPLPKLRVLGFRGAVLTNSGLLLYRPPPLLRLLDLRGCWLLTADFVSSFSAHHSQIELRHEHVSNYSADLNAASSSSSFSQMTLASRLRVKGKKLLQAPKVTFIDERIKYTREELLELQLSPSSFTLINGDMLPEMLRKKHHGSSAPSNYQAYD</sequence>
<dbReference type="Gene3D" id="3.80.10.10">
    <property type="entry name" value="Ribonuclease Inhibitor"/>
    <property type="match status" value="4"/>
</dbReference>
<dbReference type="Proteomes" id="UP001140949">
    <property type="component" value="Unassembled WGS sequence"/>
</dbReference>
<evidence type="ECO:0000256" key="1">
    <source>
        <dbReference type="SAM" id="MobiDB-lite"/>
    </source>
</evidence>
<accession>A0AAX6FDX1</accession>
<dbReference type="SMART" id="SM00367">
    <property type="entry name" value="LRR_CC"/>
    <property type="match status" value="4"/>
</dbReference>
<dbReference type="InterPro" id="IPR006553">
    <property type="entry name" value="Leu-rich_rpt_Cys-con_subtyp"/>
</dbReference>
<proteinExistence type="predicted"/>
<dbReference type="InterPro" id="IPR001611">
    <property type="entry name" value="Leu-rich_rpt"/>
</dbReference>
<dbReference type="AlphaFoldDB" id="A0AAX6FDX1"/>
<dbReference type="PANTHER" id="PTHR12904">
    <property type="match status" value="1"/>
</dbReference>
<evidence type="ECO:0000313" key="3">
    <source>
        <dbReference type="Proteomes" id="UP001140949"/>
    </source>
</evidence>
<feature type="region of interest" description="Disordered" evidence="1">
    <location>
        <begin position="1"/>
        <end position="23"/>
    </location>
</feature>
<dbReference type="InterPro" id="IPR051341">
    <property type="entry name" value="Zyg-11_UBL_adapter"/>
</dbReference>
<dbReference type="PANTHER" id="PTHR12904:SF23">
    <property type="entry name" value="PROTEIN ZER-1 HOMOLOG"/>
    <property type="match status" value="1"/>
</dbReference>
<dbReference type="SUPFAM" id="SSF52058">
    <property type="entry name" value="L domain-like"/>
    <property type="match status" value="1"/>
</dbReference>
<comment type="caution">
    <text evidence="2">The sequence shown here is derived from an EMBL/GenBank/DDBJ whole genome shotgun (WGS) entry which is preliminary data.</text>
</comment>
<reference evidence="2" key="1">
    <citation type="journal article" date="2023" name="GigaByte">
        <title>Genome assembly of the bearded iris, Iris pallida Lam.</title>
        <authorList>
            <person name="Bruccoleri R.E."/>
            <person name="Oakeley E.J."/>
            <person name="Faust A.M.E."/>
            <person name="Altorfer M."/>
            <person name="Dessus-Babus S."/>
            <person name="Burckhardt D."/>
            <person name="Oertli M."/>
            <person name="Naumann U."/>
            <person name="Petersen F."/>
            <person name="Wong J."/>
        </authorList>
    </citation>
    <scope>NUCLEOTIDE SEQUENCE</scope>
    <source>
        <strain evidence="2">GSM-AAB239-AS_SAM_17_03QT</strain>
    </source>
</reference>
<protein>
    <submittedName>
        <fullName evidence="2">Uncharacterized protein</fullName>
    </submittedName>
</protein>
<name>A0AAX6FDX1_IRIPA</name>
<reference evidence="2" key="2">
    <citation type="submission" date="2023-04" db="EMBL/GenBank/DDBJ databases">
        <authorList>
            <person name="Bruccoleri R.E."/>
            <person name="Oakeley E.J."/>
            <person name="Faust A.-M."/>
            <person name="Dessus-Babus S."/>
            <person name="Altorfer M."/>
            <person name="Burckhardt D."/>
            <person name="Oertli M."/>
            <person name="Naumann U."/>
            <person name="Petersen F."/>
            <person name="Wong J."/>
        </authorList>
    </citation>
    <scope>NUCLEOTIDE SEQUENCE</scope>
    <source>
        <strain evidence="2">GSM-AAB239-AS_SAM_17_03QT</strain>
        <tissue evidence="2">Leaf</tissue>
    </source>
</reference>
<dbReference type="SUPFAM" id="SSF52047">
    <property type="entry name" value="RNI-like"/>
    <property type="match status" value="1"/>
</dbReference>